<dbReference type="OMA" id="DKMSNMQ"/>
<dbReference type="Pfam" id="PF10358">
    <property type="entry name" value="NT-C2"/>
    <property type="match status" value="1"/>
</dbReference>
<proteinExistence type="predicted"/>
<evidence type="ECO:0000313" key="5">
    <source>
        <dbReference type="Proteomes" id="UP000594263"/>
    </source>
</evidence>
<feature type="coiled-coil region" evidence="1">
    <location>
        <begin position="832"/>
        <end position="908"/>
    </location>
</feature>
<organism evidence="4 5">
    <name type="scientific">Kalanchoe fedtschenkoi</name>
    <name type="common">Lavender scallops</name>
    <name type="synonym">South American air plant</name>
    <dbReference type="NCBI Taxonomy" id="63787"/>
    <lineage>
        <taxon>Eukaryota</taxon>
        <taxon>Viridiplantae</taxon>
        <taxon>Streptophyta</taxon>
        <taxon>Embryophyta</taxon>
        <taxon>Tracheophyta</taxon>
        <taxon>Spermatophyta</taxon>
        <taxon>Magnoliopsida</taxon>
        <taxon>eudicotyledons</taxon>
        <taxon>Gunneridae</taxon>
        <taxon>Pentapetalae</taxon>
        <taxon>Saxifragales</taxon>
        <taxon>Crassulaceae</taxon>
        <taxon>Kalanchoe</taxon>
    </lineage>
</organism>
<feature type="compositionally biased region" description="Polar residues" evidence="2">
    <location>
        <begin position="257"/>
        <end position="280"/>
    </location>
</feature>
<dbReference type="PROSITE" id="PS51840">
    <property type="entry name" value="C2_NT"/>
    <property type="match status" value="1"/>
</dbReference>
<feature type="domain" description="C2 NT-type" evidence="3">
    <location>
        <begin position="6"/>
        <end position="141"/>
    </location>
</feature>
<evidence type="ECO:0000313" key="4">
    <source>
        <dbReference type="EnsemblPlants" id="Kaladp0008s0918.1.v1.1"/>
    </source>
</evidence>
<feature type="coiled-coil region" evidence="1">
    <location>
        <begin position="1033"/>
        <end position="1105"/>
    </location>
</feature>
<dbReference type="EnsemblPlants" id="Kaladp0008s0918.1.v1.1">
    <property type="protein sequence ID" value="Kaladp0008s0918.1.v1.1"/>
    <property type="gene ID" value="Kaladp0008s0918.v1.1"/>
</dbReference>
<dbReference type="PANTHER" id="PTHR47270">
    <property type="entry name" value="PROTEIN MLP1-LIKE"/>
    <property type="match status" value="1"/>
</dbReference>
<feature type="region of interest" description="Disordered" evidence="2">
    <location>
        <begin position="146"/>
        <end position="167"/>
    </location>
</feature>
<feature type="region of interest" description="Disordered" evidence="2">
    <location>
        <begin position="623"/>
        <end position="642"/>
    </location>
</feature>
<feature type="coiled-coil region" evidence="1">
    <location>
        <begin position="313"/>
        <end position="450"/>
    </location>
</feature>
<dbReference type="PANTHER" id="PTHR47270:SF13">
    <property type="entry name" value="HEAVY CHAIN-LIKE PROTEIN, PUTATIVE-RELATED"/>
    <property type="match status" value="1"/>
</dbReference>
<evidence type="ECO:0000256" key="1">
    <source>
        <dbReference type="SAM" id="Coils"/>
    </source>
</evidence>
<feature type="coiled-coil region" evidence="1">
    <location>
        <begin position="1287"/>
        <end position="1321"/>
    </location>
</feature>
<sequence>MFRLHKAKSDKSRLRIDFNLSSLQASQVPKGWDKLFVSVISLETGKIIAKSGKTIVKNGKCRWTETLSESLCAAVGDTKQDADQCLIKLVLATGPTKSGVLGEVTVNLVDHISLKASDPLSLPLQKCIYGTILHVKVQCISPRTSQRNENSIDEVSNTGDLNSDFDDMENKSDASDTCFTKSVGSSSGNCFDGSSHLAEIGCRDTAGSRNSFESLDGSLGRGNSSPCCNFSGHTDDTLVRQDSIGSQSPLPYALHSINDTPRSNCSSNSKVPRSGGQSLGQADDFDQLSTIASPHLLNTGSSKDLLDLVDSSNEDFRVQAKKWERNARRLTSELERLRKKFAEQSKNQELLDLDLAASKTACEGLKHENEQLKNILEETKQKSVESSNSHTKNFQKQLEDELRFYKESNAKLSIQLEKTQESNVELVSILQELEETIEKQKEELSSRQDEIQVFKGVELGSPENRQMTSAAGDQIFGKDVDATLSSIEKSGFQSTQIHEPQDKLLKTIHDLERTLEDRKNELEAEKSLQNQSLLDCERKWRSKLVAKDEEIINLEEKLSEAMLAQRSNEKKFVNKEDCYLTEEIQALKNKVQELENDCNELTDENLELIIKLKKAESSLQKSSVFSNSGEGDVSSDNQLNKETEDGNRDILVKLMECQSEDKCKSLEDKCSEMESQLLASKDKISSLEHELLKLKTKAEEKAIELALAHEQLEYFHQNEIANNGRQDNGLGGVFTDDSSCYLDEGLMTSSVVPKDGDIRKQKDAEVPSPFTKPLASCIFDVAEDKRVLEDIKDTRIKETALTSESMDSLDYKSLYGSAESQDSVSEVLQRMSSELESGKHDLELHISELEEENVQLSERISGLEAQLRYLTDEKESSRLDLQLSGSRVTFLQDEIRKLQMEMETERSDMHQKFLDMQQRWSEAQEECEYLKIVNPKLQATTESIIEECSMLQRTSGDLRRQNIQLHEHCAFLQAELQESQKCYSQCIIKIETLEADFSSLIEEISLKSKSFSSEVDALSLENDKLKGKVITEESKLFQEYSEKKAEVENLQREVQWLSEQLSGAHNGDQTFMESAPEISKLHANNAKLEAALLEAQRKIKWFEDKSDALKKAFESKEAELSNMLADSNKRYEVVLADHERVQGLLREAKSSEQKTRSIMYAVDLKLKASEYERLQLVEEIAHLKHQLLKLPELQNEISALKSSLNEAKFANGRLEASFQLVYQDREELKAEKTSLVQKILSMQMLESELEDCRNSKVVLQEKLLRLEGDLTAREAECAEDVKLKHELGRMKRTNSQLQRKIKDFEEDKDEYLKTLTDIEGNQKQKKLRHVASDLGGRFGSRHPRNSTCNSSISEESEFFEVNNGHHFMPKSSLAVGIDSEFPDSEFAEVSISTDMKRTQSVSYTSEIQSSAAVPSKESKEEEFKEKASELEAELKDLHNRYFNMSLKYAEVENEREELLIKLKVVEEGRTWFSYKP</sequence>
<feature type="compositionally biased region" description="Polar residues" evidence="2">
    <location>
        <begin position="146"/>
        <end position="161"/>
    </location>
</feature>
<accession>A0A7N0RDZ0</accession>
<feature type="compositionally biased region" description="Polar residues" evidence="2">
    <location>
        <begin position="623"/>
        <end position="638"/>
    </location>
</feature>
<keyword evidence="1" id="KW-0175">Coiled coil</keyword>
<feature type="coiled-coil region" evidence="1">
    <location>
        <begin position="663"/>
        <end position="704"/>
    </location>
</feature>
<feature type="region of interest" description="Disordered" evidence="2">
    <location>
        <begin position="239"/>
        <end position="282"/>
    </location>
</feature>
<keyword evidence="5" id="KW-1185">Reference proteome</keyword>
<evidence type="ECO:0000256" key="2">
    <source>
        <dbReference type="SAM" id="MobiDB-lite"/>
    </source>
</evidence>
<feature type="coiled-coil region" evidence="1">
    <location>
        <begin position="501"/>
        <end position="618"/>
    </location>
</feature>
<reference evidence="4" key="1">
    <citation type="submission" date="2021-01" db="UniProtKB">
        <authorList>
            <consortium name="EnsemblPlants"/>
        </authorList>
    </citation>
    <scope>IDENTIFICATION</scope>
</reference>
<dbReference type="InterPro" id="IPR019448">
    <property type="entry name" value="NT-C2"/>
</dbReference>
<name>A0A7N0RDZ0_KALFE</name>
<evidence type="ECO:0000259" key="3">
    <source>
        <dbReference type="PROSITE" id="PS51840"/>
    </source>
</evidence>
<dbReference type="Proteomes" id="UP000594263">
    <property type="component" value="Unplaced"/>
</dbReference>
<feature type="coiled-coil region" evidence="1">
    <location>
        <begin position="1413"/>
        <end position="1468"/>
    </location>
</feature>
<dbReference type="Gramene" id="Kaladp0008s0918.1.v1.1">
    <property type="protein sequence ID" value="Kaladp0008s0918.1.v1.1"/>
    <property type="gene ID" value="Kaladp0008s0918.v1.1"/>
</dbReference>
<protein>
    <recommendedName>
        <fullName evidence="3">C2 NT-type domain-containing protein</fullName>
    </recommendedName>
</protein>